<feature type="transmembrane region" description="Helical" evidence="1">
    <location>
        <begin position="251"/>
        <end position="271"/>
    </location>
</feature>
<evidence type="ECO:0000313" key="2">
    <source>
        <dbReference type="EMBL" id="AOW12879.1"/>
    </source>
</evidence>
<sequence>MTQQPPALATPPRNNHAEYLLLLPGLLAFVSFTARDFPLTTTALVVASVLLFVACLWAAQQLLGRWPALVFALLAAAVGWFAEQMGSSHGWFFGQYAYTDVLGIRMGDVPLVIPIMWFALCLIGYVMACFLLWRQPVLASRNKGAMLLTSFLAAMIVTAFDLGADPYFVFVLKAWIMAKTDGGWFGETLQGFAGWMFISFVIVLGYQWCCAPCAPVQPTTHTRRAALIALLIYASGMAFQMALGHPIETRAIAFFAMGTPLLVATATWWQWKQPGKEHLN</sequence>
<evidence type="ECO:0000313" key="5">
    <source>
        <dbReference type="Proteomes" id="UP000185680"/>
    </source>
</evidence>
<dbReference type="Pfam" id="PF04240">
    <property type="entry name" value="Caroten_synth"/>
    <property type="match status" value="1"/>
</dbReference>
<dbReference type="OrthoDB" id="9811293at2"/>
<dbReference type="EMBL" id="LVWD01000034">
    <property type="protein sequence ID" value="OAD40067.1"/>
    <property type="molecule type" value="Genomic_DNA"/>
</dbReference>
<dbReference type="STRING" id="1763535.LPB072_08520"/>
<feature type="transmembrane region" description="Helical" evidence="1">
    <location>
        <begin position="226"/>
        <end position="245"/>
    </location>
</feature>
<name>A0A167GZP0_9BURK</name>
<dbReference type="RefSeq" id="WP_066094143.1">
    <property type="nucleotide sequence ID" value="NZ_CP017476.1"/>
</dbReference>
<evidence type="ECO:0008006" key="6">
    <source>
        <dbReference type="Google" id="ProtNLM"/>
    </source>
</evidence>
<dbReference type="PANTHER" id="PTHR39419">
    <property type="entry name" value="SLL0814 PROTEIN"/>
    <property type="match status" value="1"/>
</dbReference>
<keyword evidence="1" id="KW-0812">Transmembrane</keyword>
<dbReference type="Proteomes" id="UP000185657">
    <property type="component" value="Unassembled WGS sequence"/>
</dbReference>
<keyword evidence="4" id="KW-1185">Reference proteome</keyword>
<evidence type="ECO:0000256" key="1">
    <source>
        <dbReference type="SAM" id="Phobius"/>
    </source>
</evidence>
<reference evidence="2 5" key="2">
    <citation type="submission" date="2016-10" db="EMBL/GenBank/DDBJ databases">
        <title>Hydorgenophaga sp. LPB0072 isolated from gastropod.</title>
        <authorList>
            <person name="Kim E."/>
            <person name="Yi H."/>
        </authorList>
    </citation>
    <scope>NUCLEOTIDE SEQUENCE [LARGE SCALE GENOMIC DNA]</scope>
    <source>
        <strain evidence="2 5">LPB0072</strain>
    </source>
</reference>
<feature type="transmembrane region" description="Helical" evidence="1">
    <location>
        <begin position="192"/>
        <end position="214"/>
    </location>
</feature>
<feature type="transmembrane region" description="Helical" evidence="1">
    <location>
        <begin position="40"/>
        <end position="59"/>
    </location>
</feature>
<reference evidence="3 4" key="1">
    <citation type="submission" date="2016-02" db="EMBL/GenBank/DDBJ databases">
        <title>Draft genome sequence of Hydrogenophaga sp. LPB0072.</title>
        <authorList>
            <person name="Shin S.-K."/>
            <person name="Yi H."/>
        </authorList>
    </citation>
    <scope>NUCLEOTIDE SEQUENCE [LARGE SCALE GENOMIC DNA]</scope>
    <source>
        <strain evidence="3 4">LPB0072</strain>
    </source>
</reference>
<accession>A0A167GZP0</accession>
<organism evidence="2 5">
    <name type="scientific">Hydrogenophaga crassostreae</name>
    <dbReference type="NCBI Taxonomy" id="1763535"/>
    <lineage>
        <taxon>Bacteria</taxon>
        <taxon>Pseudomonadati</taxon>
        <taxon>Pseudomonadota</taxon>
        <taxon>Betaproteobacteria</taxon>
        <taxon>Burkholderiales</taxon>
        <taxon>Comamonadaceae</taxon>
        <taxon>Hydrogenophaga</taxon>
    </lineage>
</organism>
<dbReference type="KEGG" id="hyl:LPB072_08520"/>
<feature type="transmembrane region" description="Helical" evidence="1">
    <location>
        <begin position="66"/>
        <end position="82"/>
    </location>
</feature>
<dbReference type="InterPro" id="IPR007354">
    <property type="entry name" value="CruF-like"/>
</dbReference>
<keyword evidence="1" id="KW-0472">Membrane</keyword>
<keyword evidence="1" id="KW-1133">Transmembrane helix</keyword>
<feature type="transmembrane region" description="Helical" evidence="1">
    <location>
        <begin position="111"/>
        <end position="133"/>
    </location>
</feature>
<proteinExistence type="predicted"/>
<dbReference type="AlphaFoldDB" id="A0A167GZP0"/>
<dbReference type="PANTHER" id="PTHR39419:SF1">
    <property type="entry name" value="SLL0814 PROTEIN"/>
    <property type="match status" value="1"/>
</dbReference>
<evidence type="ECO:0000313" key="4">
    <source>
        <dbReference type="Proteomes" id="UP000185657"/>
    </source>
</evidence>
<evidence type="ECO:0000313" key="3">
    <source>
        <dbReference type="EMBL" id="OAD40067.1"/>
    </source>
</evidence>
<dbReference type="Proteomes" id="UP000185680">
    <property type="component" value="Chromosome"/>
</dbReference>
<gene>
    <name evidence="2" type="ORF">LPB072_08520</name>
    <name evidence="3" type="ORF">LPB72_18015</name>
</gene>
<dbReference type="EMBL" id="CP017476">
    <property type="protein sequence ID" value="AOW12879.1"/>
    <property type="molecule type" value="Genomic_DNA"/>
</dbReference>
<protein>
    <recommendedName>
        <fullName evidence="6">Carotenoid biosynthesis protein</fullName>
    </recommendedName>
</protein>
<feature type="transmembrane region" description="Helical" evidence="1">
    <location>
        <begin position="145"/>
        <end position="172"/>
    </location>
</feature>